<dbReference type="GO" id="GO:0008270">
    <property type="term" value="F:zinc ion binding"/>
    <property type="evidence" value="ECO:0007669"/>
    <property type="project" value="UniProtKB-UniRule"/>
</dbReference>
<dbReference type="GO" id="GO:0031072">
    <property type="term" value="F:heat shock protein binding"/>
    <property type="evidence" value="ECO:0007669"/>
    <property type="project" value="InterPro"/>
</dbReference>
<evidence type="ECO:0000313" key="16">
    <source>
        <dbReference type="EMBL" id="HHS29754.1"/>
    </source>
</evidence>
<dbReference type="GO" id="GO:0005737">
    <property type="term" value="C:cytoplasm"/>
    <property type="evidence" value="ECO:0007669"/>
    <property type="project" value="UniProtKB-SubCell"/>
</dbReference>
<dbReference type="InterPro" id="IPR001623">
    <property type="entry name" value="DnaJ_domain"/>
</dbReference>
<dbReference type="AlphaFoldDB" id="A0A7V6DQ20"/>
<dbReference type="CDD" id="cd10747">
    <property type="entry name" value="DnaJ_C"/>
    <property type="match status" value="1"/>
</dbReference>
<comment type="subcellular location">
    <subcellularLocation>
        <location evidence="11">Cytoplasm</location>
    </subcellularLocation>
</comment>
<organism evidence="16">
    <name type="scientific">Desulfobacca acetoxidans</name>
    <dbReference type="NCBI Taxonomy" id="60893"/>
    <lineage>
        <taxon>Bacteria</taxon>
        <taxon>Pseudomonadati</taxon>
        <taxon>Thermodesulfobacteriota</taxon>
        <taxon>Desulfobaccia</taxon>
        <taxon>Desulfobaccales</taxon>
        <taxon>Desulfobaccaceae</taxon>
        <taxon>Desulfobacca</taxon>
    </lineage>
</organism>
<dbReference type="InterPro" id="IPR001305">
    <property type="entry name" value="HSP_DnaJ_Cys-rich_dom"/>
</dbReference>
<feature type="binding site" evidence="11">
    <location>
        <position position="157"/>
    </location>
    <ligand>
        <name>Zn(2+)</name>
        <dbReference type="ChEBI" id="CHEBI:29105"/>
        <label>2</label>
    </ligand>
</feature>
<proteinExistence type="inferred from homology"/>
<dbReference type="SUPFAM" id="SSF49493">
    <property type="entry name" value="HSP40/DnaJ peptide-binding domain"/>
    <property type="match status" value="2"/>
</dbReference>
<dbReference type="PROSITE" id="PS51188">
    <property type="entry name" value="ZF_CR"/>
    <property type="match status" value="1"/>
</dbReference>
<feature type="region of interest" description="Disordered" evidence="13">
    <location>
        <begin position="212"/>
        <end position="238"/>
    </location>
</feature>
<dbReference type="InterPro" id="IPR008971">
    <property type="entry name" value="HSP40/DnaJ_pept-bd"/>
</dbReference>
<feature type="binding site" evidence="11">
    <location>
        <position position="179"/>
    </location>
    <ligand>
        <name>Zn(2+)</name>
        <dbReference type="ChEBI" id="CHEBI:29105"/>
        <label>2</label>
    </ligand>
</feature>
<keyword evidence="6 11" id="KW-0346">Stress response</keyword>
<dbReference type="NCBIfam" id="TIGR02349">
    <property type="entry name" value="DnaJ_bact"/>
    <property type="match status" value="1"/>
</dbReference>
<evidence type="ECO:0000256" key="4">
    <source>
        <dbReference type="ARBA" id="ARBA00022771"/>
    </source>
</evidence>
<evidence type="ECO:0000259" key="15">
    <source>
        <dbReference type="PROSITE" id="PS51188"/>
    </source>
</evidence>
<dbReference type="EMBL" id="DTGR01000137">
    <property type="protein sequence ID" value="HHS29754.1"/>
    <property type="molecule type" value="Genomic_DNA"/>
</dbReference>
<dbReference type="InterPro" id="IPR036869">
    <property type="entry name" value="J_dom_sf"/>
</dbReference>
<sequence length="355" mass="39360">MANYYEILGVRANATQEEIKSAYRQLALKYHPDRNPGDKVAEEQFKKISEAYQVLSDPEKRQLYDLYGPAGLGDLNLGGFEDIFAGFSEFFEDFFGLGRRRGRATRVQAGSDVHHVITLTLEEVLKGAEKEIEVERRVSCRRCQGEGLEPGSRAQTCPHCGGRGQISQSRGLLRVFTTCSTCRGSGIYVPHPCSSCRGSGMTRERRKMQIRIPPGMDNGNRLRLRGEGEASRSGGPPGDLFIEVKVAPHPTLTRRGRDLIYRADLSFVEAALGWTITIPTLNGQATLSIPPGTQSGAVFSIKGEGLPDLKSQNRGDLLVEVSLHTPTHLTPRQEELLREFLRLEQELSSSESQHH</sequence>
<evidence type="ECO:0000256" key="8">
    <source>
        <dbReference type="ARBA" id="ARBA00053423"/>
    </source>
</evidence>
<dbReference type="FunFam" id="2.10.230.10:FF:000002">
    <property type="entry name" value="Molecular chaperone DnaJ"/>
    <property type="match status" value="1"/>
</dbReference>
<keyword evidence="1 11" id="KW-0235">DNA replication</keyword>
<comment type="domain">
    <text evidence="11">The J domain is necessary and sufficient to stimulate DnaK ATPase activity. Zinc center 1 plays an important role in the autonomous, DnaK-independent chaperone activity of DnaJ. Zinc center 2 is essential for interaction with DnaK and for DnaJ activity.</text>
</comment>
<feature type="binding site" evidence="11">
    <location>
        <position position="196"/>
    </location>
    <ligand>
        <name>Zn(2+)</name>
        <dbReference type="ChEBI" id="CHEBI:29105"/>
        <label>1</label>
    </ligand>
</feature>
<keyword evidence="2 11" id="KW-0479">Metal-binding</keyword>
<keyword evidence="4 11" id="KW-0863">Zinc-finger</keyword>
<dbReference type="FunFam" id="1.10.287.110:FF:000034">
    <property type="entry name" value="Chaperone protein DnaJ"/>
    <property type="match status" value="1"/>
</dbReference>
<dbReference type="HAMAP" id="MF_01152">
    <property type="entry name" value="DnaJ"/>
    <property type="match status" value="1"/>
</dbReference>
<evidence type="ECO:0000256" key="13">
    <source>
        <dbReference type="SAM" id="MobiDB-lite"/>
    </source>
</evidence>
<dbReference type="InterPro" id="IPR036410">
    <property type="entry name" value="HSP_DnaJ_Cys-rich_dom_sf"/>
</dbReference>
<accession>A0A7V6DQ20</accession>
<dbReference type="SUPFAM" id="SSF46565">
    <property type="entry name" value="Chaperone J-domain"/>
    <property type="match status" value="1"/>
</dbReference>
<comment type="cofactor">
    <cofactor evidence="11">
        <name>Zn(2+)</name>
        <dbReference type="ChEBI" id="CHEBI:29105"/>
    </cofactor>
    <text evidence="11">Binds 2 Zn(2+) ions per monomer.</text>
</comment>
<evidence type="ECO:0000256" key="11">
    <source>
        <dbReference type="HAMAP-Rule" id="MF_01152"/>
    </source>
</evidence>
<comment type="similarity">
    <text evidence="9 11">Belongs to the DnaJ family.</text>
</comment>
<dbReference type="CDD" id="cd10719">
    <property type="entry name" value="DnaJ_zf"/>
    <property type="match status" value="1"/>
</dbReference>
<dbReference type="PRINTS" id="PR00625">
    <property type="entry name" value="JDOMAIN"/>
</dbReference>
<evidence type="ECO:0000256" key="3">
    <source>
        <dbReference type="ARBA" id="ARBA00022737"/>
    </source>
</evidence>
<dbReference type="GO" id="GO:0051082">
    <property type="term" value="F:unfolded protein binding"/>
    <property type="evidence" value="ECO:0007669"/>
    <property type="project" value="UniProtKB-UniRule"/>
</dbReference>
<keyword evidence="11" id="KW-0963">Cytoplasm</keyword>
<feature type="domain" description="J" evidence="14">
    <location>
        <begin position="3"/>
        <end position="68"/>
    </location>
</feature>
<dbReference type="GO" id="GO:0042026">
    <property type="term" value="P:protein refolding"/>
    <property type="evidence" value="ECO:0007669"/>
    <property type="project" value="TreeGrafter"/>
</dbReference>
<feature type="domain" description="CR-type" evidence="15">
    <location>
        <begin position="127"/>
        <end position="205"/>
    </location>
</feature>
<name>A0A7V6DQ20_9BACT</name>
<protein>
    <recommendedName>
        <fullName evidence="10 11">Chaperone protein DnaJ</fullName>
    </recommendedName>
</protein>
<dbReference type="Gene3D" id="1.10.287.110">
    <property type="entry name" value="DnaJ domain"/>
    <property type="match status" value="1"/>
</dbReference>
<dbReference type="SMART" id="SM00271">
    <property type="entry name" value="DnaJ"/>
    <property type="match status" value="1"/>
</dbReference>
<keyword evidence="3 11" id="KW-0677">Repeat</keyword>
<dbReference type="CDD" id="cd06257">
    <property type="entry name" value="DnaJ"/>
    <property type="match status" value="1"/>
</dbReference>
<reference evidence="16" key="1">
    <citation type="journal article" date="2020" name="mSystems">
        <title>Genome- and Community-Level Interaction Insights into Carbon Utilization and Element Cycling Functions of Hydrothermarchaeota in Hydrothermal Sediment.</title>
        <authorList>
            <person name="Zhou Z."/>
            <person name="Liu Y."/>
            <person name="Xu W."/>
            <person name="Pan J."/>
            <person name="Luo Z.H."/>
            <person name="Li M."/>
        </authorList>
    </citation>
    <scope>NUCLEOTIDE SEQUENCE [LARGE SCALE GENOMIC DNA]</scope>
    <source>
        <strain evidence="16">SpSt-767</strain>
    </source>
</reference>
<feature type="repeat" description="CXXCXGXG motif" evidence="11">
    <location>
        <begin position="140"/>
        <end position="147"/>
    </location>
</feature>
<feature type="repeat" description="CXXCXGXG motif" evidence="11">
    <location>
        <begin position="179"/>
        <end position="186"/>
    </location>
</feature>
<dbReference type="NCBIfam" id="NF008035">
    <property type="entry name" value="PRK10767.1"/>
    <property type="match status" value="1"/>
</dbReference>
<feature type="binding site" evidence="11">
    <location>
        <position position="160"/>
    </location>
    <ligand>
        <name>Zn(2+)</name>
        <dbReference type="ChEBI" id="CHEBI:29105"/>
        <label>2</label>
    </ligand>
</feature>
<feature type="repeat" description="CXXCXGXG motif" evidence="11">
    <location>
        <begin position="157"/>
        <end position="164"/>
    </location>
</feature>
<feature type="binding site" evidence="11">
    <location>
        <position position="140"/>
    </location>
    <ligand>
        <name>Zn(2+)</name>
        <dbReference type="ChEBI" id="CHEBI:29105"/>
        <label>1</label>
    </ligand>
</feature>
<dbReference type="SUPFAM" id="SSF57938">
    <property type="entry name" value="DnaJ/Hsp40 cysteine-rich domain"/>
    <property type="match status" value="1"/>
</dbReference>
<gene>
    <name evidence="11 16" type="primary">dnaJ</name>
    <name evidence="16" type="ORF">ENV52_08650</name>
</gene>
<comment type="subunit">
    <text evidence="11">Homodimer.</text>
</comment>
<keyword evidence="5 11" id="KW-0862">Zinc</keyword>
<dbReference type="InterPro" id="IPR018253">
    <property type="entry name" value="DnaJ_domain_CS"/>
</dbReference>
<comment type="function">
    <text evidence="8 11">Participates actively in the response to hyperosmotic and heat shock by preventing the aggregation of stress-denatured proteins and by disaggregating proteins, also in an autonomous, DnaK-independent fashion. Unfolded proteins bind initially to DnaJ; upon interaction with the DnaJ-bound protein, DnaK hydrolyzes its bound ATP, resulting in the formation of a stable complex. GrpE releases ADP from DnaK; ATP binding to DnaK triggers the release of the substrate protein, thus completing the reaction cycle. Several rounds of ATP-dependent interactions between DnaJ, DnaK and GrpE are required for fully efficient folding. Also involved, together with DnaK and GrpE, in the DNA replication of plasmids through activation of initiation proteins.</text>
</comment>
<dbReference type="Pfam" id="PF01556">
    <property type="entry name" value="DnaJ_C"/>
    <property type="match status" value="1"/>
</dbReference>
<evidence type="ECO:0000256" key="12">
    <source>
        <dbReference type="PROSITE-ProRule" id="PRU00546"/>
    </source>
</evidence>
<dbReference type="GO" id="GO:0009408">
    <property type="term" value="P:response to heat"/>
    <property type="evidence" value="ECO:0007669"/>
    <property type="project" value="InterPro"/>
</dbReference>
<dbReference type="Pfam" id="PF00226">
    <property type="entry name" value="DnaJ"/>
    <property type="match status" value="1"/>
</dbReference>
<evidence type="ECO:0000256" key="10">
    <source>
        <dbReference type="ARBA" id="ARBA00067609"/>
    </source>
</evidence>
<evidence type="ECO:0000256" key="1">
    <source>
        <dbReference type="ARBA" id="ARBA00022705"/>
    </source>
</evidence>
<dbReference type="InterPro" id="IPR002939">
    <property type="entry name" value="DnaJ_C"/>
</dbReference>
<dbReference type="GO" id="GO:0006260">
    <property type="term" value="P:DNA replication"/>
    <property type="evidence" value="ECO:0007669"/>
    <property type="project" value="UniProtKB-KW"/>
</dbReference>
<feature type="repeat" description="CXXCXGXG motif" evidence="11">
    <location>
        <begin position="193"/>
        <end position="200"/>
    </location>
</feature>
<keyword evidence="7 11" id="KW-0143">Chaperone</keyword>
<dbReference type="Gene3D" id="2.10.230.10">
    <property type="entry name" value="Heat shock protein DnaJ, cysteine-rich domain"/>
    <property type="match status" value="1"/>
</dbReference>
<dbReference type="InterPro" id="IPR012724">
    <property type="entry name" value="DnaJ"/>
</dbReference>
<dbReference type="GO" id="GO:0005524">
    <property type="term" value="F:ATP binding"/>
    <property type="evidence" value="ECO:0007669"/>
    <property type="project" value="InterPro"/>
</dbReference>
<evidence type="ECO:0000256" key="6">
    <source>
        <dbReference type="ARBA" id="ARBA00023016"/>
    </source>
</evidence>
<feature type="binding site" evidence="11">
    <location>
        <position position="143"/>
    </location>
    <ligand>
        <name>Zn(2+)</name>
        <dbReference type="ChEBI" id="CHEBI:29105"/>
        <label>1</label>
    </ligand>
</feature>
<dbReference type="Gene3D" id="2.60.260.20">
    <property type="entry name" value="Urease metallochaperone UreE, N-terminal domain"/>
    <property type="match status" value="2"/>
</dbReference>
<dbReference type="PANTHER" id="PTHR43096">
    <property type="entry name" value="DNAJ HOMOLOG 1, MITOCHONDRIAL-RELATED"/>
    <property type="match status" value="1"/>
</dbReference>
<evidence type="ECO:0000256" key="2">
    <source>
        <dbReference type="ARBA" id="ARBA00022723"/>
    </source>
</evidence>
<feature type="zinc finger region" description="CR-type" evidence="12">
    <location>
        <begin position="127"/>
        <end position="205"/>
    </location>
</feature>
<evidence type="ECO:0000259" key="14">
    <source>
        <dbReference type="PROSITE" id="PS50076"/>
    </source>
</evidence>
<feature type="binding site" evidence="11">
    <location>
        <position position="193"/>
    </location>
    <ligand>
        <name>Zn(2+)</name>
        <dbReference type="ChEBI" id="CHEBI:29105"/>
        <label>1</label>
    </ligand>
</feature>
<feature type="binding site" evidence="11">
    <location>
        <position position="182"/>
    </location>
    <ligand>
        <name>Zn(2+)</name>
        <dbReference type="ChEBI" id="CHEBI:29105"/>
        <label>2</label>
    </ligand>
</feature>
<evidence type="ECO:0000256" key="9">
    <source>
        <dbReference type="ARBA" id="ARBA00061004"/>
    </source>
</evidence>
<evidence type="ECO:0000256" key="7">
    <source>
        <dbReference type="ARBA" id="ARBA00023186"/>
    </source>
</evidence>
<comment type="caution">
    <text evidence="16">The sequence shown here is derived from an EMBL/GenBank/DDBJ whole genome shotgun (WGS) entry which is preliminary data.</text>
</comment>
<dbReference type="Pfam" id="PF00684">
    <property type="entry name" value="DnaJ_CXXCXGXG"/>
    <property type="match status" value="1"/>
</dbReference>
<dbReference type="PANTHER" id="PTHR43096:SF52">
    <property type="entry name" value="DNAJ HOMOLOG 1, MITOCHONDRIAL-RELATED"/>
    <property type="match status" value="1"/>
</dbReference>
<dbReference type="FunFam" id="2.60.260.20:FF:000005">
    <property type="entry name" value="Chaperone protein dnaJ 1, mitochondrial"/>
    <property type="match status" value="1"/>
</dbReference>
<evidence type="ECO:0000256" key="5">
    <source>
        <dbReference type="ARBA" id="ARBA00022833"/>
    </source>
</evidence>
<dbReference type="PROSITE" id="PS50076">
    <property type="entry name" value="DNAJ_2"/>
    <property type="match status" value="1"/>
</dbReference>
<dbReference type="PROSITE" id="PS00636">
    <property type="entry name" value="DNAJ_1"/>
    <property type="match status" value="1"/>
</dbReference>